<evidence type="ECO:0000313" key="1">
    <source>
        <dbReference type="EMBL" id="KAK2867536.1"/>
    </source>
</evidence>
<dbReference type="AlphaFoldDB" id="A0AA88T7I4"/>
<organism evidence="1 2">
    <name type="scientific">Cirrhinus molitorella</name>
    <name type="common">mud carp</name>
    <dbReference type="NCBI Taxonomy" id="172907"/>
    <lineage>
        <taxon>Eukaryota</taxon>
        <taxon>Metazoa</taxon>
        <taxon>Chordata</taxon>
        <taxon>Craniata</taxon>
        <taxon>Vertebrata</taxon>
        <taxon>Euteleostomi</taxon>
        <taxon>Actinopterygii</taxon>
        <taxon>Neopterygii</taxon>
        <taxon>Teleostei</taxon>
        <taxon>Ostariophysi</taxon>
        <taxon>Cypriniformes</taxon>
        <taxon>Cyprinidae</taxon>
        <taxon>Labeoninae</taxon>
        <taxon>Labeonini</taxon>
        <taxon>Cirrhinus</taxon>
    </lineage>
</organism>
<proteinExistence type="predicted"/>
<comment type="caution">
    <text evidence="1">The sequence shown here is derived from an EMBL/GenBank/DDBJ whole genome shotgun (WGS) entry which is preliminary data.</text>
</comment>
<dbReference type="EMBL" id="JAUYZG010000025">
    <property type="protein sequence ID" value="KAK2867536.1"/>
    <property type="molecule type" value="Genomic_DNA"/>
</dbReference>
<dbReference type="Proteomes" id="UP001187343">
    <property type="component" value="Unassembled WGS sequence"/>
</dbReference>
<evidence type="ECO:0000313" key="2">
    <source>
        <dbReference type="Proteomes" id="UP001187343"/>
    </source>
</evidence>
<gene>
    <name evidence="1" type="ORF">Q8A67_025653</name>
</gene>
<reference evidence="1" key="1">
    <citation type="submission" date="2023-08" db="EMBL/GenBank/DDBJ databases">
        <title>Chromosome-level Genome Assembly of mud carp (Cirrhinus molitorella).</title>
        <authorList>
            <person name="Liu H."/>
        </authorList>
    </citation>
    <scope>NUCLEOTIDE SEQUENCE</scope>
    <source>
        <strain evidence="1">Prfri</strain>
        <tissue evidence="1">Muscle</tissue>
    </source>
</reference>
<accession>A0AA88T7I4</accession>
<protein>
    <submittedName>
        <fullName evidence="1">Uncharacterized protein</fullName>
    </submittedName>
</protein>
<sequence>MEIATLSTGSVGDRGMILWVTDSSGQTNSPKPTSMVVTGQTVCNHLKSHHDQPFWINLPFVDRTKKFSKQNRSLCLNIFEDGGHGGGSSSSIR</sequence>
<keyword evidence="2" id="KW-1185">Reference proteome</keyword>
<name>A0AA88T7I4_9TELE</name>